<feature type="transmembrane region" description="Helical" evidence="7">
    <location>
        <begin position="371"/>
        <end position="394"/>
    </location>
</feature>
<keyword evidence="4 7" id="KW-1133">Transmembrane helix</keyword>
<dbReference type="InParanoid" id="A0A369JL72"/>
<organism evidence="9 10">
    <name type="scientific">Hypsizygus marmoreus</name>
    <name type="common">White beech mushroom</name>
    <name type="synonym">Agaricus marmoreus</name>
    <dbReference type="NCBI Taxonomy" id="39966"/>
    <lineage>
        <taxon>Eukaryota</taxon>
        <taxon>Fungi</taxon>
        <taxon>Dikarya</taxon>
        <taxon>Basidiomycota</taxon>
        <taxon>Agaricomycotina</taxon>
        <taxon>Agaricomycetes</taxon>
        <taxon>Agaricomycetidae</taxon>
        <taxon>Agaricales</taxon>
        <taxon>Tricholomatineae</taxon>
        <taxon>Lyophyllaceae</taxon>
        <taxon>Hypsizygus</taxon>
    </lineage>
</organism>
<accession>A0A369JL72</accession>
<name>A0A369JL72_HYPMA</name>
<dbReference type="FunFam" id="1.20.1250.20:FF:000064">
    <property type="entry name" value="MFS allantoate transporter"/>
    <property type="match status" value="1"/>
</dbReference>
<evidence type="ECO:0000256" key="3">
    <source>
        <dbReference type="ARBA" id="ARBA00022692"/>
    </source>
</evidence>
<dbReference type="EMBL" id="LUEZ02000055">
    <property type="protein sequence ID" value="RDB21155.1"/>
    <property type="molecule type" value="Genomic_DNA"/>
</dbReference>
<keyword evidence="10" id="KW-1185">Reference proteome</keyword>
<dbReference type="GO" id="GO:0016020">
    <property type="term" value="C:membrane"/>
    <property type="evidence" value="ECO:0007669"/>
    <property type="project" value="UniProtKB-SubCell"/>
</dbReference>
<dbReference type="InterPro" id="IPR011701">
    <property type="entry name" value="MFS"/>
</dbReference>
<feature type="transmembrane region" description="Helical" evidence="7">
    <location>
        <begin position="438"/>
        <end position="459"/>
    </location>
</feature>
<feature type="transmembrane region" description="Helical" evidence="7">
    <location>
        <begin position="406"/>
        <end position="426"/>
    </location>
</feature>
<evidence type="ECO:0000256" key="6">
    <source>
        <dbReference type="ARBA" id="ARBA00037968"/>
    </source>
</evidence>
<sequence>MDSASDHSEKKAPVGTAVTENDVDVAATLAAGSDAPLDPEVAARLRRKIDLHLMPLMCILYLMTFADKITLGQSAILGIIPDTHLTQNQFNWLNTIFYLSYLVFEYPQNLALQRFPVGKWMSINIFIWAVALLAHAACKSFGGLFAVRFILGVCEGAITPGFMIVTSMFYTRAEQTRRVGYWFLMNGFAIIFLGLVSFGLIHSKTRNFSPWQWLMIITGIITLLVSVIFWFFFPDSPTSARFLTPEERVLAVQRIKVNQSGVENKHWKREQFIEALRDPKTWLLAFFSATANVFNSLTNQRQLIVRQFGYTVGETTLVGTVDGAVQICVILIAVSLSSVRSIGRGYAIVISFMPAILGAILVNTLPSHNKIGLLFSYWVSIFAVAPFAIIIGWMGSITSGHTKKTTMNAIFLIAYAIGNAAGPLMWKAQYQPRNRVPWTILTVCCFVSAVTVLVLRFYLAAENKKRDAEQHDDTYDDVYITQVQADGTAVEKKVDRAFLDLTDKQNREFRYIL</sequence>
<keyword evidence="2" id="KW-0813">Transport</keyword>
<feature type="transmembrane region" description="Helical" evidence="7">
    <location>
        <begin position="181"/>
        <end position="201"/>
    </location>
</feature>
<dbReference type="InterPro" id="IPR036259">
    <property type="entry name" value="MFS_trans_sf"/>
</dbReference>
<evidence type="ECO:0000256" key="1">
    <source>
        <dbReference type="ARBA" id="ARBA00004141"/>
    </source>
</evidence>
<dbReference type="Gene3D" id="1.20.1250.20">
    <property type="entry name" value="MFS general substrate transporter like domains"/>
    <property type="match status" value="2"/>
</dbReference>
<dbReference type="PANTHER" id="PTHR43791:SF63">
    <property type="entry name" value="HIGH AFFINITY CYSTEINE TRANSPORTER"/>
    <property type="match status" value="1"/>
</dbReference>
<feature type="transmembrane region" description="Helical" evidence="7">
    <location>
        <begin position="145"/>
        <end position="169"/>
    </location>
</feature>
<feature type="transmembrane region" description="Helical" evidence="7">
    <location>
        <begin position="213"/>
        <end position="233"/>
    </location>
</feature>
<keyword evidence="3 7" id="KW-0812">Transmembrane</keyword>
<evidence type="ECO:0000256" key="4">
    <source>
        <dbReference type="ARBA" id="ARBA00022989"/>
    </source>
</evidence>
<protein>
    <submittedName>
        <fullName evidence="9">Transporter PB1C11.03</fullName>
    </submittedName>
</protein>
<comment type="caution">
    <text evidence="9">The sequence shown here is derived from an EMBL/GenBank/DDBJ whole genome shotgun (WGS) entry which is preliminary data.</text>
</comment>
<evidence type="ECO:0000313" key="10">
    <source>
        <dbReference type="Proteomes" id="UP000076154"/>
    </source>
</evidence>
<gene>
    <name evidence="9" type="ORF">Hypma_011887</name>
</gene>
<dbReference type="GO" id="GO:0022857">
    <property type="term" value="F:transmembrane transporter activity"/>
    <property type="evidence" value="ECO:0007669"/>
    <property type="project" value="InterPro"/>
</dbReference>
<evidence type="ECO:0000256" key="2">
    <source>
        <dbReference type="ARBA" id="ARBA00022448"/>
    </source>
</evidence>
<keyword evidence="5 7" id="KW-0472">Membrane</keyword>
<dbReference type="FunCoup" id="A0A369JL72">
    <property type="interactions" value="104"/>
</dbReference>
<feature type="transmembrane region" description="Helical" evidence="7">
    <location>
        <begin position="120"/>
        <end position="138"/>
    </location>
</feature>
<dbReference type="Pfam" id="PF07690">
    <property type="entry name" value="MFS_1"/>
    <property type="match status" value="1"/>
</dbReference>
<dbReference type="PROSITE" id="PS50850">
    <property type="entry name" value="MFS"/>
    <property type="match status" value="1"/>
</dbReference>
<dbReference type="AlphaFoldDB" id="A0A369JL72"/>
<evidence type="ECO:0000256" key="5">
    <source>
        <dbReference type="ARBA" id="ARBA00023136"/>
    </source>
</evidence>
<dbReference type="PANTHER" id="PTHR43791">
    <property type="entry name" value="PERMEASE-RELATED"/>
    <property type="match status" value="1"/>
</dbReference>
<reference evidence="9" key="1">
    <citation type="submission" date="2018-04" db="EMBL/GenBank/DDBJ databases">
        <title>Whole genome sequencing of Hypsizygus marmoreus.</title>
        <authorList>
            <person name="Choi I.-G."/>
            <person name="Min B."/>
            <person name="Kim J.-G."/>
            <person name="Kim S."/>
            <person name="Oh Y.-L."/>
            <person name="Kong W.-S."/>
            <person name="Park H."/>
            <person name="Jeong J."/>
            <person name="Song E.-S."/>
        </authorList>
    </citation>
    <scope>NUCLEOTIDE SEQUENCE [LARGE SCALE GENOMIC DNA]</scope>
    <source>
        <strain evidence="9">51987-8</strain>
    </source>
</reference>
<dbReference type="STRING" id="39966.A0A369JL72"/>
<evidence type="ECO:0000256" key="7">
    <source>
        <dbReference type="SAM" id="Phobius"/>
    </source>
</evidence>
<evidence type="ECO:0000259" key="8">
    <source>
        <dbReference type="PROSITE" id="PS50850"/>
    </source>
</evidence>
<dbReference type="SUPFAM" id="SSF103473">
    <property type="entry name" value="MFS general substrate transporter"/>
    <property type="match status" value="1"/>
</dbReference>
<evidence type="ECO:0000313" key="9">
    <source>
        <dbReference type="EMBL" id="RDB21155.1"/>
    </source>
</evidence>
<dbReference type="Proteomes" id="UP000076154">
    <property type="component" value="Unassembled WGS sequence"/>
</dbReference>
<feature type="domain" description="Major facilitator superfamily (MFS) profile" evidence="8">
    <location>
        <begin position="53"/>
        <end position="463"/>
    </location>
</feature>
<comment type="subcellular location">
    <subcellularLocation>
        <location evidence="1">Membrane</location>
        <topology evidence="1">Multi-pass membrane protein</topology>
    </subcellularLocation>
</comment>
<proteinExistence type="inferred from homology"/>
<feature type="transmembrane region" description="Helical" evidence="7">
    <location>
        <begin position="346"/>
        <end position="365"/>
    </location>
</feature>
<dbReference type="InterPro" id="IPR020846">
    <property type="entry name" value="MFS_dom"/>
</dbReference>
<dbReference type="OrthoDB" id="6730379at2759"/>
<comment type="similarity">
    <text evidence="6">Belongs to the major facilitator superfamily. Allantoate permease family.</text>
</comment>